<keyword evidence="2" id="KW-1003">Cell membrane</keyword>
<feature type="transmembrane region" description="Helical" evidence="6">
    <location>
        <begin position="69"/>
        <end position="94"/>
    </location>
</feature>
<evidence type="ECO:0000256" key="4">
    <source>
        <dbReference type="ARBA" id="ARBA00022989"/>
    </source>
</evidence>
<feature type="transmembrane region" description="Helical" evidence="6">
    <location>
        <begin position="176"/>
        <end position="201"/>
    </location>
</feature>
<evidence type="ECO:0000313" key="9">
    <source>
        <dbReference type="Proteomes" id="UP000050783"/>
    </source>
</evidence>
<dbReference type="InterPro" id="IPR026022">
    <property type="entry name" value="PhoU_dom"/>
</dbReference>
<dbReference type="SUPFAM" id="SSF109755">
    <property type="entry name" value="PhoU-like"/>
    <property type="match status" value="1"/>
</dbReference>
<dbReference type="InterPro" id="IPR038078">
    <property type="entry name" value="PhoU-like_sf"/>
</dbReference>
<dbReference type="InterPro" id="IPR003841">
    <property type="entry name" value="Na/Pi_transpt"/>
</dbReference>
<keyword evidence="3 6" id="KW-0812">Transmembrane</keyword>
<dbReference type="GeneID" id="55494217"/>
<evidence type="ECO:0000256" key="5">
    <source>
        <dbReference type="ARBA" id="ARBA00023136"/>
    </source>
</evidence>
<dbReference type="Pfam" id="PF02690">
    <property type="entry name" value="Na_Pi_cotrans"/>
    <property type="match status" value="2"/>
</dbReference>
<dbReference type="GO" id="GO:0005436">
    <property type="term" value="F:sodium:phosphate symporter activity"/>
    <property type="evidence" value="ECO:0007669"/>
    <property type="project" value="InterPro"/>
</dbReference>
<dbReference type="NCBIfam" id="NF037997">
    <property type="entry name" value="Na_Pi_symport"/>
    <property type="match status" value="1"/>
</dbReference>
<keyword evidence="4 6" id="KW-1133">Transmembrane helix</keyword>
<feature type="domain" description="PhoU" evidence="7">
    <location>
        <begin position="345"/>
        <end position="421"/>
    </location>
</feature>
<dbReference type="AlphaFoldDB" id="A0A0P1EFI0"/>
<organism evidence="8 9">
    <name type="scientific">Ruegeria atlantica</name>
    <dbReference type="NCBI Taxonomy" id="81569"/>
    <lineage>
        <taxon>Bacteria</taxon>
        <taxon>Pseudomonadati</taxon>
        <taxon>Pseudomonadota</taxon>
        <taxon>Alphaproteobacteria</taxon>
        <taxon>Rhodobacterales</taxon>
        <taxon>Roseobacteraceae</taxon>
        <taxon>Ruegeria</taxon>
    </lineage>
</organism>
<comment type="subcellular location">
    <subcellularLocation>
        <location evidence="1">Cell membrane</location>
        <topology evidence="1">Multi-pass membrane protein</topology>
    </subcellularLocation>
</comment>
<evidence type="ECO:0000256" key="1">
    <source>
        <dbReference type="ARBA" id="ARBA00004651"/>
    </source>
</evidence>
<name>A0A0P1EFI0_9RHOB</name>
<accession>A0A0P1EFI0</accession>
<evidence type="ECO:0000256" key="6">
    <source>
        <dbReference type="SAM" id="Phobius"/>
    </source>
</evidence>
<feature type="transmembrane region" description="Helical" evidence="6">
    <location>
        <begin position="279"/>
        <end position="298"/>
    </location>
</feature>
<proteinExistence type="predicted"/>
<dbReference type="EMBL" id="CYPU01000049">
    <property type="protein sequence ID" value="CUH48850.1"/>
    <property type="molecule type" value="Genomic_DNA"/>
</dbReference>
<reference evidence="8 9" key="1">
    <citation type="submission" date="2015-09" db="EMBL/GenBank/DDBJ databases">
        <authorList>
            <consortium name="Swine Surveillance"/>
        </authorList>
    </citation>
    <scope>NUCLEOTIDE SEQUENCE [LARGE SCALE GENOMIC DNA]</scope>
    <source>
        <strain evidence="8 9">CECT 4292</strain>
    </source>
</reference>
<sequence>MDNSPIMIALNLIAAAALLIWAVRLVRTGFERAFGGELRQWLKHSTSNRFAAATTGAAAAMFLQSSTAVAMLLAGFMSAGAISGAAGLAIMLGADLGSAIVVQILTSPISALTPLLLILGVVIFLRSSRRNLRQVGRILIGLALIFLSLDLIREASTPLAQSDAAKSTMAYLSGDVFTAFLLAALFAWLVHSSVAAVLLFATLAAQGALPLGAAVAMVLGANLGGAFIAFFLTLHAEVEVRRVILGNLVLRGGGACIALGLLFWLDADILPGATAQQQTLNVHLAFNGALLLAGMLLLKPSTQLARFLLPDTGRASTEYNRSVLDPTVMNHPARAFACAQRELVDIGNRIENMLRDAMPLFDSFDEEVAVKVRSEQRTISRMSHDLRVYLSGIRSSDPNEDTGTRAFDLAGVATNLESGADVISRKMVSLARQKHLEKTNFSDEGRRDLSEFHDRVLRNLQHGIAVLMSEDVGAARELVEQKETIREIEQILERKHLTRLRQGLAESIETSAIHIDVLRSLKMLNTAFAMIAYPLLEEQGELLESRLAGG</sequence>
<protein>
    <submittedName>
        <fullName evidence="8">Na/Pi-cotransporter II-related protein</fullName>
    </submittedName>
</protein>
<dbReference type="GO" id="GO:0005886">
    <property type="term" value="C:plasma membrane"/>
    <property type="evidence" value="ECO:0007669"/>
    <property type="project" value="UniProtKB-SubCell"/>
</dbReference>
<dbReference type="Gene3D" id="1.20.58.220">
    <property type="entry name" value="Phosphate transport system protein phou homolog 2, domain 2"/>
    <property type="match status" value="1"/>
</dbReference>
<evidence type="ECO:0000259" key="7">
    <source>
        <dbReference type="Pfam" id="PF01895"/>
    </source>
</evidence>
<keyword evidence="5 6" id="KW-0472">Membrane</keyword>
<gene>
    <name evidence="8" type="ORF">RUA4292_03040</name>
</gene>
<evidence type="ECO:0000256" key="2">
    <source>
        <dbReference type="ARBA" id="ARBA00022475"/>
    </source>
</evidence>
<dbReference type="PANTHER" id="PTHR10010:SF46">
    <property type="entry name" value="SODIUM-DEPENDENT PHOSPHATE TRANSPORT PROTEIN 2B"/>
    <property type="match status" value="1"/>
</dbReference>
<feature type="transmembrane region" description="Helical" evidence="6">
    <location>
        <begin position="137"/>
        <end position="156"/>
    </location>
</feature>
<evidence type="ECO:0000256" key="3">
    <source>
        <dbReference type="ARBA" id="ARBA00022692"/>
    </source>
</evidence>
<feature type="transmembrane region" description="Helical" evidence="6">
    <location>
        <begin position="6"/>
        <end position="26"/>
    </location>
</feature>
<evidence type="ECO:0000313" key="8">
    <source>
        <dbReference type="EMBL" id="CUH48850.1"/>
    </source>
</evidence>
<feature type="transmembrane region" description="Helical" evidence="6">
    <location>
        <begin position="208"/>
        <end position="232"/>
    </location>
</feature>
<dbReference type="RefSeq" id="WP_199520015.1">
    <property type="nucleotide sequence ID" value="NZ_CYPU01000049.1"/>
</dbReference>
<dbReference type="Pfam" id="PF01895">
    <property type="entry name" value="PhoU"/>
    <property type="match status" value="1"/>
</dbReference>
<feature type="transmembrane region" description="Helical" evidence="6">
    <location>
        <begin position="244"/>
        <end position="267"/>
    </location>
</feature>
<feature type="transmembrane region" description="Helical" evidence="6">
    <location>
        <begin position="100"/>
        <end position="125"/>
    </location>
</feature>
<dbReference type="Proteomes" id="UP000050783">
    <property type="component" value="Unassembled WGS sequence"/>
</dbReference>
<dbReference type="GO" id="GO:0044341">
    <property type="term" value="P:sodium-dependent phosphate transport"/>
    <property type="evidence" value="ECO:0007669"/>
    <property type="project" value="InterPro"/>
</dbReference>
<dbReference type="PANTHER" id="PTHR10010">
    <property type="entry name" value="SOLUTE CARRIER FAMILY 34 SODIUM PHOSPHATE , MEMBER 2-RELATED"/>
    <property type="match status" value="1"/>
</dbReference>